<gene>
    <name evidence="1" type="ORF">UFOVP828_24</name>
</gene>
<dbReference type="EMBL" id="LR796766">
    <property type="protein sequence ID" value="CAB4164378.1"/>
    <property type="molecule type" value="Genomic_DNA"/>
</dbReference>
<organism evidence="1">
    <name type="scientific">uncultured Caudovirales phage</name>
    <dbReference type="NCBI Taxonomy" id="2100421"/>
    <lineage>
        <taxon>Viruses</taxon>
        <taxon>Duplodnaviria</taxon>
        <taxon>Heunggongvirae</taxon>
        <taxon>Uroviricota</taxon>
        <taxon>Caudoviricetes</taxon>
        <taxon>Peduoviridae</taxon>
        <taxon>Maltschvirus</taxon>
        <taxon>Maltschvirus maltsch</taxon>
    </lineage>
</organism>
<proteinExistence type="predicted"/>
<evidence type="ECO:0000313" key="1">
    <source>
        <dbReference type="EMBL" id="CAB4164378.1"/>
    </source>
</evidence>
<reference evidence="1" key="1">
    <citation type="submission" date="2020-04" db="EMBL/GenBank/DDBJ databases">
        <authorList>
            <person name="Chiriac C."/>
            <person name="Salcher M."/>
            <person name="Ghai R."/>
            <person name="Kavagutti S V."/>
        </authorList>
    </citation>
    <scope>NUCLEOTIDE SEQUENCE</scope>
</reference>
<sequence>MAYSRGSSNNIIVGAAALFTYNDGALAQAIGTAGGPLPAFEAATSYKETLADDTDFTNVGYTSNGIELTFQPSFGEVQVDQVLDVARLFKDGMQVSLATSFAEATLENLLVAVAANVNDLDELSTATGIGTGSQSFDINSGELGDVPLERGIVAVGPGTGDPSVDKERIYIGYRALSIENVVASAKRDAASMFDVTFRMLPLDDGMYGKIVDRTIA</sequence>
<accession>A0A6J5P4X6</accession>
<evidence type="ECO:0008006" key="2">
    <source>
        <dbReference type="Google" id="ProtNLM"/>
    </source>
</evidence>
<protein>
    <recommendedName>
        <fullName evidence="2">Major tail protein</fullName>
    </recommendedName>
</protein>
<name>A0A6J5P4X6_9CAUD</name>